<keyword evidence="5 12" id="KW-0812">Transmembrane</keyword>
<dbReference type="AlphaFoldDB" id="A0A067RKZ1"/>
<protein>
    <submittedName>
        <fullName evidence="13">Uncharacterized protein</fullName>
    </submittedName>
</protein>
<dbReference type="Pfam" id="PF00858">
    <property type="entry name" value="ASC"/>
    <property type="match status" value="1"/>
</dbReference>
<comment type="subcellular location">
    <subcellularLocation>
        <location evidence="1">Membrane</location>
        <topology evidence="1">Multi-pass membrane protein</topology>
    </subcellularLocation>
</comment>
<name>A0A067RKZ1_ZOONE</name>
<evidence type="ECO:0000256" key="10">
    <source>
        <dbReference type="ARBA" id="ARBA00023201"/>
    </source>
</evidence>
<evidence type="ECO:0000256" key="7">
    <source>
        <dbReference type="ARBA" id="ARBA00023053"/>
    </source>
</evidence>
<evidence type="ECO:0000256" key="3">
    <source>
        <dbReference type="ARBA" id="ARBA00022448"/>
    </source>
</evidence>
<evidence type="ECO:0000256" key="9">
    <source>
        <dbReference type="ARBA" id="ARBA00023136"/>
    </source>
</evidence>
<keyword evidence="10 12" id="KW-0739">Sodium transport</keyword>
<organism evidence="13 14">
    <name type="scientific">Zootermopsis nevadensis</name>
    <name type="common">Dampwood termite</name>
    <dbReference type="NCBI Taxonomy" id="136037"/>
    <lineage>
        <taxon>Eukaryota</taxon>
        <taxon>Metazoa</taxon>
        <taxon>Ecdysozoa</taxon>
        <taxon>Arthropoda</taxon>
        <taxon>Hexapoda</taxon>
        <taxon>Insecta</taxon>
        <taxon>Pterygota</taxon>
        <taxon>Neoptera</taxon>
        <taxon>Polyneoptera</taxon>
        <taxon>Dictyoptera</taxon>
        <taxon>Blattodea</taxon>
        <taxon>Blattoidea</taxon>
        <taxon>Termitoidae</taxon>
        <taxon>Termopsidae</taxon>
        <taxon>Zootermopsis</taxon>
    </lineage>
</organism>
<comment type="similarity">
    <text evidence="2 12">Belongs to the amiloride-sensitive sodium channel (TC 1.A.6) family.</text>
</comment>
<evidence type="ECO:0000256" key="6">
    <source>
        <dbReference type="ARBA" id="ARBA00022989"/>
    </source>
</evidence>
<keyword evidence="7" id="KW-0915">Sodium</keyword>
<keyword evidence="9" id="KW-0472">Membrane</keyword>
<dbReference type="GO" id="GO:0005272">
    <property type="term" value="F:sodium channel activity"/>
    <property type="evidence" value="ECO:0007669"/>
    <property type="project" value="UniProtKB-KW"/>
</dbReference>
<dbReference type="Gene3D" id="1.10.287.820">
    <property type="entry name" value="Acid-sensing ion channel domain"/>
    <property type="match status" value="1"/>
</dbReference>
<evidence type="ECO:0000313" key="13">
    <source>
        <dbReference type="EMBL" id="KDR24531.1"/>
    </source>
</evidence>
<dbReference type="InParanoid" id="A0A067RKZ1"/>
<evidence type="ECO:0000256" key="8">
    <source>
        <dbReference type="ARBA" id="ARBA00023065"/>
    </source>
</evidence>
<keyword evidence="4 12" id="KW-0894">Sodium channel</keyword>
<dbReference type="EMBL" id="KK852405">
    <property type="protein sequence ID" value="KDR24531.1"/>
    <property type="molecule type" value="Genomic_DNA"/>
</dbReference>
<sequence>MKLNLIAIEGKDVMFYYHSPYDVLDASNTKVSIPEDKIRTVQVKALSTHTTAEAQALSIKQRKCRFPDENDLRTSPVYTFNFCRMECRRRIAWRKCKCIPHFYRKTGTQFSKQVS</sequence>
<dbReference type="GO" id="GO:0016020">
    <property type="term" value="C:membrane"/>
    <property type="evidence" value="ECO:0007669"/>
    <property type="project" value="UniProtKB-SubCell"/>
</dbReference>
<keyword evidence="11 12" id="KW-0407">Ion channel</keyword>
<evidence type="ECO:0000256" key="12">
    <source>
        <dbReference type="RuleBase" id="RU000679"/>
    </source>
</evidence>
<keyword evidence="14" id="KW-1185">Reference proteome</keyword>
<keyword evidence="6" id="KW-1133">Transmembrane helix</keyword>
<dbReference type="Proteomes" id="UP000027135">
    <property type="component" value="Unassembled WGS sequence"/>
</dbReference>
<evidence type="ECO:0000256" key="1">
    <source>
        <dbReference type="ARBA" id="ARBA00004141"/>
    </source>
</evidence>
<keyword evidence="8 12" id="KW-0406">Ion transport</keyword>
<gene>
    <name evidence="13" type="ORF">L798_00150</name>
</gene>
<dbReference type="OMA" id="CRRRIAW"/>
<reference evidence="13 14" key="1">
    <citation type="journal article" date="2014" name="Nat. Commun.">
        <title>Molecular traces of alternative social organization in a termite genome.</title>
        <authorList>
            <person name="Terrapon N."/>
            <person name="Li C."/>
            <person name="Robertson H.M."/>
            <person name="Ji L."/>
            <person name="Meng X."/>
            <person name="Booth W."/>
            <person name="Chen Z."/>
            <person name="Childers C.P."/>
            <person name="Glastad K.M."/>
            <person name="Gokhale K."/>
            <person name="Gowin J."/>
            <person name="Gronenberg W."/>
            <person name="Hermansen R.A."/>
            <person name="Hu H."/>
            <person name="Hunt B.G."/>
            <person name="Huylmans A.K."/>
            <person name="Khalil S.M."/>
            <person name="Mitchell R.D."/>
            <person name="Munoz-Torres M.C."/>
            <person name="Mustard J.A."/>
            <person name="Pan H."/>
            <person name="Reese J.T."/>
            <person name="Scharf M.E."/>
            <person name="Sun F."/>
            <person name="Vogel H."/>
            <person name="Xiao J."/>
            <person name="Yang W."/>
            <person name="Yang Z."/>
            <person name="Yang Z."/>
            <person name="Zhou J."/>
            <person name="Zhu J."/>
            <person name="Brent C.S."/>
            <person name="Elsik C.G."/>
            <person name="Goodisman M.A."/>
            <person name="Liberles D.A."/>
            <person name="Roe R.M."/>
            <person name="Vargo E.L."/>
            <person name="Vilcinskas A."/>
            <person name="Wang J."/>
            <person name="Bornberg-Bauer E."/>
            <person name="Korb J."/>
            <person name="Zhang G."/>
            <person name="Liebig J."/>
        </authorList>
    </citation>
    <scope>NUCLEOTIDE SEQUENCE [LARGE SCALE GENOMIC DNA]</scope>
    <source>
        <tissue evidence="13">Whole organism</tissue>
    </source>
</reference>
<keyword evidence="3 12" id="KW-0813">Transport</keyword>
<evidence type="ECO:0000313" key="14">
    <source>
        <dbReference type="Proteomes" id="UP000027135"/>
    </source>
</evidence>
<evidence type="ECO:0000256" key="5">
    <source>
        <dbReference type="ARBA" id="ARBA00022692"/>
    </source>
</evidence>
<evidence type="ECO:0000256" key="4">
    <source>
        <dbReference type="ARBA" id="ARBA00022461"/>
    </source>
</evidence>
<accession>A0A067RKZ1</accession>
<dbReference type="eggNOG" id="KOG4294">
    <property type="taxonomic scope" value="Eukaryota"/>
</dbReference>
<evidence type="ECO:0000256" key="2">
    <source>
        <dbReference type="ARBA" id="ARBA00007193"/>
    </source>
</evidence>
<proteinExistence type="inferred from homology"/>
<dbReference type="InterPro" id="IPR001873">
    <property type="entry name" value="ENaC"/>
</dbReference>
<evidence type="ECO:0000256" key="11">
    <source>
        <dbReference type="ARBA" id="ARBA00023303"/>
    </source>
</evidence>